<dbReference type="GO" id="GO:0005829">
    <property type="term" value="C:cytosol"/>
    <property type="evidence" value="ECO:0007669"/>
    <property type="project" value="TreeGrafter"/>
</dbReference>
<dbReference type="InterPro" id="IPR038765">
    <property type="entry name" value="Papain-like_cys_pep_sf"/>
</dbReference>
<dbReference type="PANTHER" id="PTHR24006:SF905">
    <property type="entry name" value="UBIQUITIN CARBOXYL-TERMINAL HYDROLASE 1"/>
    <property type="match status" value="1"/>
</dbReference>
<sequence>MTILLEENAAGESSSAPPRKKLCLSLSRRSKLVRVPRNKTAHVNKSTLENVAGNGFKDRKLSISSVKSNSPSDFGDSEKASTSLANCEEESLHSGTAMLNGYLPGDGHNKSSTDESPGSDTGVGCSPVATLCNLGNTCFLNSVIYTLRFAPAFLHNLHHLAADLGDLTSKQQQVKVKSSSLGRNVTGTSSGKSWSTKDLLSLGGSLANSGDPLQCKSRIQVATERLHDLYESLHAAEVKENSDPFQPDVFLHALREVNPIFEGNQQHDAHELLVCLLDNIRETCRFLADQHKLANEQRVVTNNVVCDALDTAVNIHQTSSSNSKWGVRRSWKRKKVSSSSQKNAASNGLPNGIGPEHPQLMNGGVSTHQPVTGYNFVANDFEGVTVLCTTCLECEHTTERKETFYDICVPITTAEQDSDEGDLPQHVSEVYQAAVVTSEHLRDLNKYWCEQCLRYNEARRCVRYETLPKLLVLQLKRFSSTFGSMVCMSKVNDYMPTPLTLACFCEQCCPIPEEKRPHHYELFGVIMHLGATIASGHYVAYVKASENVCDYYHCDRDKRKSSSLSSASSGGKSGNTFSGEKMGSIFKFFRPRSSNSSNSDVQSKQHHTTGNGVYYRHTCRSMDCCGVRLNRSVMNGGDSMMQKSQMNGLDVGVSVAVVDASVPEPVWLECDDETVRLLTRKEFEDVLAPKPSKSSALTPYLLFYSKCP</sequence>
<dbReference type="GO" id="GO:0005634">
    <property type="term" value="C:nucleus"/>
    <property type="evidence" value="ECO:0007669"/>
    <property type="project" value="TreeGrafter"/>
</dbReference>
<dbReference type="AlphaFoldDB" id="A0A6L2PGE1"/>
<dbReference type="Pfam" id="PF00443">
    <property type="entry name" value="UCH"/>
    <property type="match status" value="1"/>
</dbReference>
<feature type="domain" description="USP" evidence="3">
    <location>
        <begin position="129"/>
        <end position="707"/>
    </location>
</feature>
<dbReference type="InterPro" id="IPR001394">
    <property type="entry name" value="Peptidase_C19_UCH"/>
</dbReference>
<dbReference type="InterPro" id="IPR050164">
    <property type="entry name" value="Peptidase_C19"/>
</dbReference>
<organism evidence="4 5">
    <name type="scientific">Coptotermes formosanus</name>
    <name type="common">Formosan subterranean termite</name>
    <dbReference type="NCBI Taxonomy" id="36987"/>
    <lineage>
        <taxon>Eukaryota</taxon>
        <taxon>Metazoa</taxon>
        <taxon>Ecdysozoa</taxon>
        <taxon>Arthropoda</taxon>
        <taxon>Hexapoda</taxon>
        <taxon>Insecta</taxon>
        <taxon>Pterygota</taxon>
        <taxon>Neoptera</taxon>
        <taxon>Polyneoptera</taxon>
        <taxon>Dictyoptera</taxon>
        <taxon>Blattodea</taxon>
        <taxon>Blattoidea</taxon>
        <taxon>Termitoidae</taxon>
        <taxon>Rhinotermitidae</taxon>
        <taxon>Coptotermes</taxon>
    </lineage>
</organism>
<dbReference type="Gene3D" id="3.90.70.10">
    <property type="entry name" value="Cysteine proteinases"/>
    <property type="match status" value="1"/>
</dbReference>
<dbReference type="InterPro" id="IPR018200">
    <property type="entry name" value="USP_CS"/>
</dbReference>
<dbReference type="PROSITE" id="PS00973">
    <property type="entry name" value="USP_2"/>
    <property type="match status" value="1"/>
</dbReference>
<protein>
    <recommendedName>
        <fullName evidence="3">USP domain-containing protein</fullName>
    </recommendedName>
</protein>
<name>A0A6L2PGE1_COPFO</name>
<evidence type="ECO:0000313" key="4">
    <source>
        <dbReference type="EMBL" id="GFG31621.1"/>
    </source>
</evidence>
<dbReference type="GO" id="GO:0004843">
    <property type="term" value="F:cysteine-type deubiquitinase activity"/>
    <property type="evidence" value="ECO:0007669"/>
    <property type="project" value="InterPro"/>
</dbReference>
<dbReference type="InParanoid" id="A0A6L2PGE1"/>
<evidence type="ECO:0000256" key="1">
    <source>
        <dbReference type="ARBA" id="ARBA00009085"/>
    </source>
</evidence>
<keyword evidence="5" id="KW-1185">Reference proteome</keyword>
<dbReference type="EMBL" id="BLKM01004528">
    <property type="protein sequence ID" value="GFG31621.1"/>
    <property type="molecule type" value="Genomic_DNA"/>
</dbReference>
<dbReference type="PROSITE" id="PS50235">
    <property type="entry name" value="USP_3"/>
    <property type="match status" value="1"/>
</dbReference>
<feature type="region of interest" description="Disordered" evidence="2">
    <location>
        <begin position="65"/>
        <end position="120"/>
    </location>
</feature>
<dbReference type="OrthoDB" id="10062454at2759"/>
<evidence type="ECO:0000259" key="3">
    <source>
        <dbReference type="PROSITE" id="PS50235"/>
    </source>
</evidence>
<reference evidence="5" key="1">
    <citation type="submission" date="2020-01" db="EMBL/GenBank/DDBJ databases">
        <title>Draft genome sequence of the Termite Coptotermes fromosanus.</title>
        <authorList>
            <person name="Itakura S."/>
            <person name="Yosikawa Y."/>
            <person name="Umezawa K."/>
        </authorList>
    </citation>
    <scope>NUCLEOTIDE SEQUENCE [LARGE SCALE GENOMIC DNA]</scope>
</reference>
<dbReference type="PANTHER" id="PTHR24006">
    <property type="entry name" value="UBIQUITIN CARBOXYL-TERMINAL HYDROLASE"/>
    <property type="match status" value="1"/>
</dbReference>
<dbReference type="SUPFAM" id="SSF54001">
    <property type="entry name" value="Cysteine proteinases"/>
    <property type="match status" value="1"/>
</dbReference>
<feature type="region of interest" description="Disordered" evidence="2">
    <location>
        <begin position="335"/>
        <end position="359"/>
    </location>
</feature>
<evidence type="ECO:0000313" key="5">
    <source>
        <dbReference type="Proteomes" id="UP000502823"/>
    </source>
</evidence>
<dbReference type="FunCoup" id="A0A6L2PGE1">
    <property type="interactions" value="1306"/>
</dbReference>
<feature type="region of interest" description="Disordered" evidence="2">
    <location>
        <begin position="1"/>
        <end position="23"/>
    </location>
</feature>
<accession>A0A6L2PGE1</accession>
<gene>
    <name evidence="4" type="ORF">Cfor_12530</name>
</gene>
<comment type="caution">
    <text evidence="4">The sequence shown here is derived from an EMBL/GenBank/DDBJ whole genome shotgun (WGS) entry which is preliminary data.</text>
</comment>
<dbReference type="InterPro" id="IPR028889">
    <property type="entry name" value="USP"/>
</dbReference>
<dbReference type="GO" id="GO:0016579">
    <property type="term" value="P:protein deubiquitination"/>
    <property type="evidence" value="ECO:0007669"/>
    <property type="project" value="InterPro"/>
</dbReference>
<comment type="similarity">
    <text evidence="1">Belongs to the peptidase C19 family.</text>
</comment>
<proteinExistence type="inferred from homology"/>
<dbReference type="Proteomes" id="UP000502823">
    <property type="component" value="Unassembled WGS sequence"/>
</dbReference>
<evidence type="ECO:0000256" key="2">
    <source>
        <dbReference type="SAM" id="MobiDB-lite"/>
    </source>
</evidence>